<dbReference type="RefSeq" id="WP_038682473.1">
    <property type="nucleotide sequence ID" value="NZ_BJMC01000021.1"/>
</dbReference>
<keyword evidence="4" id="KW-0812">Transmembrane</keyword>
<dbReference type="STRING" id="2045.KR76_25925"/>
<evidence type="ECO:0000256" key="5">
    <source>
        <dbReference type="ARBA" id="ARBA00022989"/>
    </source>
</evidence>
<evidence type="ECO:0000313" key="8">
    <source>
        <dbReference type="Proteomes" id="UP000030300"/>
    </source>
</evidence>
<organism evidence="7 8">
    <name type="scientific">Nocardioides simplex</name>
    <name type="common">Arthrobacter simplex</name>
    <dbReference type="NCBI Taxonomy" id="2045"/>
    <lineage>
        <taxon>Bacteria</taxon>
        <taxon>Bacillati</taxon>
        <taxon>Actinomycetota</taxon>
        <taxon>Actinomycetes</taxon>
        <taxon>Propionibacteriales</taxon>
        <taxon>Nocardioidaceae</taxon>
        <taxon>Pimelobacter</taxon>
    </lineage>
</organism>
<protein>
    <submittedName>
        <fullName evidence="7">Uncharacterized protein</fullName>
    </submittedName>
</protein>
<dbReference type="HOGENOM" id="CLU_058421_3_2_11"/>
<dbReference type="KEGG" id="psim:KR76_25925"/>
<dbReference type="PANTHER" id="PTHR33452">
    <property type="entry name" value="OXIDOREDUCTASE CATD-RELATED"/>
    <property type="match status" value="1"/>
</dbReference>
<evidence type="ECO:0000256" key="3">
    <source>
        <dbReference type="ARBA" id="ARBA00022475"/>
    </source>
</evidence>
<evidence type="ECO:0000256" key="2">
    <source>
        <dbReference type="ARBA" id="ARBA00006679"/>
    </source>
</evidence>
<keyword evidence="3" id="KW-1003">Cell membrane</keyword>
<evidence type="ECO:0000256" key="6">
    <source>
        <dbReference type="ARBA" id="ARBA00023136"/>
    </source>
</evidence>
<evidence type="ECO:0000256" key="4">
    <source>
        <dbReference type="ARBA" id="ARBA00022692"/>
    </source>
</evidence>
<comment type="similarity">
    <text evidence="2">Belongs to the DoxX family.</text>
</comment>
<name>A0A0A1DS22_NOCSI</name>
<evidence type="ECO:0000256" key="1">
    <source>
        <dbReference type="ARBA" id="ARBA00004651"/>
    </source>
</evidence>
<dbReference type="GO" id="GO:0005886">
    <property type="term" value="C:plasma membrane"/>
    <property type="evidence" value="ECO:0007669"/>
    <property type="project" value="UniProtKB-SubCell"/>
</dbReference>
<dbReference type="OrthoDB" id="1122432at2"/>
<reference evidence="7 8" key="1">
    <citation type="journal article" date="2015" name="Genome Announc.">
        <title>Complete Genome Sequence of Steroid-Transforming Nocardioides simplex VKM Ac-2033D.</title>
        <authorList>
            <person name="Shtratnikova V.Y."/>
            <person name="Schelkunov M.I."/>
            <person name="Pekov Y.A."/>
            <person name="Fokina V.V."/>
            <person name="Logacheva M.D."/>
            <person name="Sokolov S.L."/>
            <person name="Bragin E.Y."/>
            <person name="Ashapkin V.V."/>
            <person name="Donova M.V."/>
        </authorList>
    </citation>
    <scope>NUCLEOTIDE SEQUENCE [LARGE SCALE GENOMIC DNA]</scope>
    <source>
        <strain evidence="7 8">VKM Ac-2033D</strain>
    </source>
</reference>
<keyword evidence="8" id="KW-1185">Reference proteome</keyword>
<dbReference type="EMBL" id="CP009896">
    <property type="protein sequence ID" value="AIY19353.1"/>
    <property type="molecule type" value="Genomic_DNA"/>
</dbReference>
<dbReference type="InterPro" id="IPR051907">
    <property type="entry name" value="DoxX-like_oxidoreductase"/>
</dbReference>
<evidence type="ECO:0000313" key="7">
    <source>
        <dbReference type="EMBL" id="AIY19353.1"/>
    </source>
</evidence>
<dbReference type="eggNOG" id="COG2259">
    <property type="taxonomic scope" value="Bacteria"/>
</dbReference>
<dbReference type="Proteomes" id="UP000030300">
    <property type="component" value="Chromosome"/>
</dbReference>
<keyword evidence="6" id="KW-0472">Membrane</keyword>
<accession>A0A0A1DS22</accession>
<keyword evidence="5" id="KW-1133">Transmembrane helix</keyword>
<gene>
    <name evidence="7" type="ORF">KR76_25925</name>
</gene>
<dbReference type="GeneID" id="96612187"/>
<dbReference type="PANTHER" id="PTHR33452:SF1">
    <property type="entry name" value="INNER MEMBRANE PROTEIN YPHA-RELATED"/>
    <property type="match status" value="1"/>
</dbReference>
<dbReference type="AlphaFoldDB" id="A0A0A1DS22"/>
<proteinExistence type="inferred from homology"/>
<dbReference type="InterPro" id="IPR032808">
    <property type="entry name" value="DoxX"/>
</dbReference>
<comment type="subcellular location">
    <subcellularLocation>
        <location evidence="1">Cell membrane</location>
        <topology evidence="1">Multi-pass membrane protein</topology>
    </subcellularLocation>
</comment>
<sequence>MTRLLGPLPTAAQDVALLAARVLLGVVLVAHGWQKLDEYTLSGTSASFDQMGVPLPRAAATFAALTELGGGVLLIAGLLTPLAALLVALDMLGAWWFAHRGSGIFVGEGGGELVMVIGAVALVIGALGAGRISADGMLRRTAPR</sequence>
<dbReference type="Pfam" id="PF07681">
    <property type="entry name" value="DoxX"/>
    <property type="match status" value="1"/>
</dbReference>